<evidence type="ECO:0000313" key="2">
    <source>
        <dbReference type="Proteomes" id="UP001143856"/>
    </source>
</evidence>
<sequence>MPEALGRPRTRALHPREQEYNGLRDLVLGELPFDTVKSVLQHQWHKDVRRIIYAHAEHYHDQSLFDFPPSHKKQLLFIEADLKRHRAKYVMHYLHAVVEVYRHEEVGATRVTMNDEISIRAKLEAALSYKLPSDLDAVFRQAKPYAWKGTMTWEQSKRYYSDAQHDMANHVFGHGYVQQVIDRGFITVISIMSRLYGSETDDGLIVFIPKTPDPMWCWNQTTNNIEEFQHMTKLDLM</sequence>
<gene>
    <name evidence="1" type="ORF">NUW58_g7512</name>
</gene>
<organism evidence="1 2">
    <name type="scientific">Xylaria curta</name>
    <dbReference type="NCBI Taxonomy" id="42375"/>
    <lineage>
        <taxon>Eukaryota</taxon>
        <taxon>Fungi</taxon>
        <taxon>Dikarya</taxon>
        <taxon>Ascomycota</taxon>
        <taxon>Pezizomycotina</taxon>
        <taxon>Sordariomycetes</taxon>
        <taxon>Xylariomycetidae</taxon>
        <taxon>Xylariales</taxon>
        <taxon>Xylariaceae</taxon>
        <taxon>Xylaria</taxon>
    </lineage>
</organism>
<comment type="caution">
    <text evidence="1">The sequence shown here is derived from an EMBL/GenBank/DDBJ whole genome shotgun (WGS) entry which is preliminary data.</text>
</comment>
<evidence type="ECO:0000313" key="1">
    <source>
        <dbReference type="EMBL" id="KAJ2978398.1"/>
    </source>
</evidence>
<dbReference type="Proteomes" id="UP001143856">
    <property type="component" value="Unassembled WGS sequence"/>
</dbReference>
<protein>
    <submittedName>
        <fullName evidence="1">Uncharacterized protein</fullName>
    </submittedName>
</protein>
<keyword evidence="2" id="KW-1185">Reference proteome</keyword>
<name>A0ACC1NHW9_9PEZI</name>
<accession>A0ACC1NHW9</accession>
<dbReference type="EMBL" id="JAPDGR010001966">
    <property type="protein sequence ID" value="KAJ2978398.1"/>
    <property type="molecule type" value="Genomic_DNA"/>
</dbReference>
<reference evidence="1" key="1">
    <citation type="submission" date="2022-10" db="EMBL/GenBank/DDBJ databases">
        <title>Genome Sequence of Xylaria curta.</title>
        <authorList>
            <person name="Buettner E."/>
        </authorList>
    </citation>
    <scope>NUCLEOTIDE SEQUENCE</scope>
    <source>
        <strain evidence="1">Babe10</strain>
    </source>
</reference>
<proteinExistence type="predicted"/>